<dbReference type="SUPFAM" id="SSF51004">
    <property type="entry name" value="C-terminal (heme d1) domain of cytochrome cd1-nitrite reductase"/>
    <property type="match status" value="1"/>
</dbReference>
<dbReference type="PANTHER" id="PTHR47197">
    <property type="entry name" value="PROTEIN NIRF"/>
    <property type="match status" value="1"/>
</dbReference>
<gene>
    <name evidence="2" type="ORF">HYY20_04695</name>
</gene>
<dbReference type="EMBL" id="JACPRF010000144">
    <property type="protein sequence ID" value="MBI2876159.1"/>
    <property type="molecule type" value="Genomic_DNA"/>
</dbReference>
<dbReference type="Proteomes" id="UP000769766">
    <property type="component" value="Unassembled WGS sequence"/>
</dbReference>
<feature type="compositionally biased region" description="Polar residues" evidence="1">
    <location>
        <begin position="62"/>
        <end position="71"/>
    </location>
</feature>
<reference evidence="2" key="1">
    <citation type="submission" date="2020-07" db="EMBL/GenBank/DDBJ databases">
        <title>Huge and variable diversity of episymbiotic CPR bacteria and DPANN archaea in groundwater ecosystems.</title>
        <authorList>
            <person name="He C.Y."/>
            <person name="Keren R."/>
            <person name="Whittaker M."/>
            <person name="Farag I.F."/>
            <person name="Doudna J."/>
            <person name="Cate J.H.D."/>
            <person name="Banfield J.F."/>
        </authorList>
    </citation>
    <scope>NUCLEOTIDE SEQUENCE</scope>
    <source>
        <strain evidence="2">NC_groundwater_672_Ag_B-0.1um_62_36</strain>
    </source>
</reference>
<protein>
    <submittedName>
        <fullName evidence="2">Cytochrome D1</fullName>
    </submittedName>
</protein>
<accession>A0A932CN43</accession>
<evidence type="ECO:0000313" key="2">
    <source>
        <dbReference type="EMBL" id="MBI2876159.1"/>
    </source>
</evidence>
<dbReference type="Pfam" id="PF02239">
    <property type="entry name" value="Cytochrom_D1"/>
    <property type="match status" value="1"/>
</dbReference>
<proteinExistence type="predicted"/>
<feature type="region of interest" description="Disordered" evidence="1">
    <location>
        <begin position="27"/>
        <end position="81"/>
    </location>
</feature>
<dbReference type="PANTHER" id="PTHR47197:SF3">
    <property type="entry name" value="DIHYDRO-HEME D1 DEHYDROGENASE"/>
    <property type="match status" value="1"/>
</dbReference>
<name>A0A932CN43_UNCTE</name>
<comment type="caution">
    <text evidence="2">The sequence shown here is derived from an EMBL/GenBank/DDBJ whole genome shotgun (WGS) entry which is preliminary data.</text>
</comment>
<sequence>MDRVPMSRRAAWLAIALWLVWASFSERSPGPTSESAMAGQESGREDTSVAASSGEAAGKQGPNAQKNTQKPEASGQRVKDRVTREGLSIEFSADPVAGPATAGTGLLEGDYAEVAFRITDLVNGQPVQGLYPAAWMDLSQTWKGHRIKELTCKDRVGIYLKGSVGIRPMIDLNSYFILVMNRDATLSVIDPIVGITGKTRLYAQVILKRPGADWAKSRDDKRLFVTLPRAEEVAVVDTGTFKLIGYVAAGKNPVRIAMQPDQKYLWVGNDSPKEGESGVTAIEVDRLAVAARIPTGRGHHEIAFTEDSRYAFVSNRDSGTVSVIDVPQLQLVKELRLGAQPISLAFSRLSQALYVADAQEGIIAVVDGRRHEVLARIPARPGLGPLRFAEEGRWGLAVNPHQDEVYVIDASTNRLAHTLSVGAKPYQVSFSRAFAYVRSLGTERVQMVNLLELGKGRTPPVTSFAAGTGAPEKAPELGLADAIVPAPGEAAVLVVNPADNTVYYYMEGMNAPMGNFRNYGGHSPRAVGVVDRALKEKEPGVYAARLQIPSAGTYDVAFLLDSPRILHCFSLVARPNPLLKGKEKPLQVEYLIQDRKVPVGETVRLRFKLIDPATEQPRADLEDVRILYYLAPGKRRTEVPAQRVAGGIYEAVLSLSRSGAYYIYVASLSARVRYGDLPYLTLRAVPEKTAPAAPERSGNE</sequence>
<organism evidence="2 3">
    <name type="scientific">Tectimicrobiota bacterium</name>
    <dbReference type="NCBI Taxonomy" id="2528274"/>
    <lineage>
        <taxon>Bacteria</taxon>
        <taxon>Pseudomonadati</taxon>
        <taxon>Nitrospinota/Tectimicrobiota group</taxon>
        <taxon>Candidatus Tectimicrobiota</taxon>
    </lineage>
</organism>
<dbReference type="AlphaFoldDB" id="A0A932CN43"/>
<evidence type="ECO:0000313" key="3">
    <source>
        <dbReference type="Proteomes" id="UP000769766"/>
    </source>
</evidence>
<dbReference type="InterPro" id="IPR051200">
    <property type="entry name" value="Host-pathogen_enzymatic-act"/>
</dbReference>
<dbReference type="Gene3D" id="2.130.10.10">
    <property type="entry name" value="YVTN repeat-like/Quinoprotein amine dehydrogenase"/>
    <property type="match status" value="1"/>
</dbReference>
<dbReference type="InterPro" id="IPR015943">
    <property type="entry name" value="WD40/YVTN_repeat-like_dom_sf"/>
</dbReference>
<evidence type="ECO:0000256" key="1">
    <source>
        <dbReference type="SAM" id="MobiDB-lite"/>
    </source>
</evidence>
<dbReference type="InterPro" id="IPR011048">
    <property type="entry name" value="Haem_d1_sf"/>
</dbReference>